<dbReference type="SUPFAM" id="SSF51905">
    <property type="entry name" value="FAD/NAD(P)-binding domain"/>
    <property type="match status" value="1"/>
</dbReference>
<dbReference type="AlphaFoldDB" id="A0A5C5ZJT5"/>
<protein>
    <submittedName>
        <fullName evidence="2">15-cis-phytoene desaturase</fullName>
        <ecNumber evidence="2">1.3.5.5</ecNumber>
    </submittedName>
</protein>
<dbReference type="EC" id="1.3.5.5" evidence="2"/>
<dbReference type="InterPro" id="IPR036188">
    <property type="entry name" value="FAD/NAD-bd_sf"/>
</dbReference>
<dbReference type="InterPro" id="IPR002937">
    <property type="entry name" value="Amino_oxidase"/>
</dbReference>
<dbReference type="Proteomes" id="UP000315440">
    <property type="component" value="Unassembled WGS sequence"/>
</dbReference>
<dbReference type="PANTHER" id="PTHR42841">
    <property type="entry name" value="AMINE OXIDASE"/>
    <property type="match status" value="1"/>
</dbReference>
<dbReference type="RefSeq" id="WP_197525814.1">
    <property type="nucleotide sequence ID" value="NZ_SJPQ01000003.1"/>
</dbReference>
<evidence type="ECO:0000313" key="3">
    <source>
        <dbReference type="Proteomes" id="UP000315440"/>
    </source>
</evidence>
<dbReference type="Gene3D" id="3.50.50.60">
    <property type="entry name" value="FAD/NAD(P)-binding domain"/>
    <property type="match status" value="1"/>
</dbReference>
<evidence type="ECO:0000259" key="1">
    <source>
        <dbReference type="Pfam" id="PF01593"/>
    </source>
</evidence>
<dbReference type="EMBL" id="SJPQ01000003">
    <property type="protein sequence ID" value="TWT87674.1"/>
    <property type="molecule type" value="Genomic_DNA"/>
</dbReference>
<feature type="domain" description="Amine oxidase" evidence="1">
    <location>
        <begin position="14"/>
        <end position="415"/>
    </location>
</feature>
<accession>A0A5C5ZJT5</accession>
<evidence type="ECO:0000313" key="2">
    <source>
        <dbReference type="EMBL" id="TWT87674.1"/>
    </source>
</evidence>
<dbReference type="Gene3D" id="1.10.3110.10">
    <property type="entry name" value="protoporphyrinogen ix oxidase, domain 3"/>
    <property type="match status" value="1"/>
</dbReference>
<sequence>MIDEPEVVVVGAGLAGLSCATRLVESGRRVRVVESSDAVGGRVRTDVVDGFRVDRGFQVYLTAYPEGLRLLDYDRLDLRPFAPGALVRWNGKFHRISDPLRDPRNAVATLASPLMSWSDKLRIARWKLRAALSAEGADNPPGKTTAEMLRAMGFSTAAIDRFFRPFFGGVLLDRDLSAAAQHSSFLFRMFSTGAAALPSNGMGEIPRSLAERLPPGSLRLNRRVESIDPGGVWIEGGERIASNAVVIATDAASAATFLSDNSTLDDDSIGGFHGVTTLYFACDRPPRQEPMLLLNGDGEAAGPVNDVSILSNVAPDYSPPGKALVSATLLGADRDPDRALAEARTQLSGWFGDQVDHWRLLQSYQIPRALPRIGTEGPKPIDPPIREGLYVCGDWRSSASINGAIASGRETASAVATYLNQSNPTQQKHSPC</sequence>
<dbReference type="Pfam" id="PF01593">
    <property type="entry name" value="Amino_oxidase"/>
    <property type="match status" value="1"/>
</dbReference>
<comment type="caution">
    <text evidence="2">The sequence shown here is derived from an EMBL/GenBank/DDBJ whole genome shotgun (WGS) entry which is preliminary data.</text>
</comment>
<keyword evidence="2" id="KW-0560">Oxidoreductase</keyword>
<gene>
    <name evidence="2" type="primary">pds</name>
    <name evidence="2" type="ORF">Mal64_32160</name>
</gene>
<name>A0A5C5ZJT5_9BACT</name>
<dbReference type="GO" id="GO:0016491">
    <property type="term" value="F:oxidoreductase activity"/>
    <property type="evidence" value="ECO:0007669"/>
    <property type="project" value="UniProtKB-KW"/>
</dbReference>
<organism evidence="2 3">
    <name type="scientific">Pseudobythopirellula maris</name>
    <dbReference type="NCBI Taxonomy" id="2527991"/>
    <lineage>
        <taxon>Bacteria</taxon>
        <taxon>Pseudomonadati</taxon>
        <taxon>Planctomycetota</taxon>
        <taxon>Planctomycetia</taxon>
        <taxon>Pirellulales</taxon>
        <taxon>Lacipirellulaceae</taxon>
        <taxon>Pseudobythopirellula</taxon>
    </lineage>
</organism>
<reference evidence="2 3" key="1">
    <citation type="submission" date="2019-02" db="EMBL/GenBank/DDBJ databases">
        <title>Deep-cultivation of Planctomycetes and their phenomic and genomic characterization uncovers novel biology.</title>
        <authorList>
            <person name="Wiegand S."/>
            <person name="Jogler M."/>
            <person name="Boedeker C."/>
            <person name="Pinto D."/>
            <person name="Vollmers J."/>
            <person name="Rivas-Marin E."/>
            <person name="Kohn T."/>
            <person name="Peeters S.H."/>
            <person name="Heuer A."/>
            <person name="Rast P."/>
            <person name="Oberbeckmann S."/>
            <person name="Bunk B."/>
            <person name="Jeske O."/>
            <person name="Meyerdierks A."/>
            <person name="Storesund J.E."/>
            <person name="Kallscheuer N."/>
            <person name="Luecker S."/>
            <person name="Lage O.M."/>
            <person name="Pohl T."/>
            <person name="Merkel B.J."/>
            <person name="Hornburger P."/>
            <person name="Mueller R.-W."/>
            <person name="Bruemmer F."/>
            <person name="Labrenz M."/>
            <person name="Spormann A.M."/>
            <person name="Op Den Camp H."/>
            <person name="Overmann J."/>
            <person name="Amann R."/>
            <person name="Jetten M.S.M."/>
            <person name="Mascher T."/>
            <person name="Medema M.H."/>
            <person name="Devos D.P."/>
            <person name="Kaster A.-K."/>
            <person name="Ovreas L."/>
            <person name="Rohde M."/>
            <person name="Galperin M.Y."/>
            <person name="Jogler C."/>
        </authorList>
    </citation>
    <scope>NUCLEOTIDE SEQUENCE [LARGE SCALE GENOMIC DNA]</scope>
    <source>
        <strain evidence="2 3">Mal64</strain>
    </source>
</reference>
<dbReference type="Gene3D" id="3.90.660.20">
    <property type="entry name" value="Protoporphyrinogen oxidase, mitochondrial, domain 2"/>
    <property type="match status" value="1"/>
</dbReference>
<keyword evidence="3" id="KW-1185">Reference proteome</keyword>
<proteinExistence type="predicted"/>